<dbReference type="InterPro" id="IPR051199">
    <property type="entry name" value="LPS_LOS_Heptosyltrfase"/>
</dbReference>
<evidence type="ECO:0000313" key="4">
    <source>
        <dbReference type="Proteomes" id="UP000218890"/>
    </source>
</evidence>
<name>A0A0X8XBJ1_HALHR</name>
<dbReference type="Gene3D" id="3.40.50.2000">
    <property type="entry name" value="Glycogen Phosphorylase B"/>
    <property type="match status" value="2"/>
</dbReference>
<dbReference type="AlphaFoldDB" id="A0A0X8XBJ1"/>
<evidence type="ECO:0000313" key="3">
    <source>
        <dbReference type="EMBL" id="BAU56874.1"/>
    </source>
</evidence>
<keyword evidence="2" id="KW-0808">Transferase</keyword>
<dbReference type="GO" id="GO:0009244">
    <property type="term" value="P:lipopolysaccharide core region biosynthetic process"/>
    <property type="evidence" value="ECO:0007669"/>
    <property type="project" value="TreeGrafter"/>
</dbReference>
<dbReference type="SUPFAM" id="SSF53756">
    <property type="entry name" value="UDP-Glycosyltransferase/glycogen phosphorylase"/>
    <property type="match status" value="1"/>
</dbReference>
<dbReference type="RefSeq" id="WP_096407284.1">
    <property type="nucleotide sequence ID" value="NZ_AP017372.2"/>
</dbReference>
<dbReference type="PANTHER" id="PTHR30160:SF21">
    <property type="entry name" value="LIPOPOLYSACCHARIDE CORE HEPTOSYLTRANSFERASE OPSX"/>
    <property type="match status" value="1"/>
</dbReference>
<accession>A0A0X8XBJ1</accession>
<dbReference type="GO" id="GO:0008713">
    <property type="term" value="F:ADP-heptose-lipopolysaccharide heptosyltransferase activity"/>
    <property type="evidence" value="ECO:0007669"/>
    <property type="project" value="TreeGrafter"/>
</dbReference>
<dbReference type="GO" id="GO:0005829">
    <property type="term" value="C:cytosol"/>
    <property type="evidence" value="ECO:0007669"/>
    <property type="project" value="TreeGrafter"/>
</dbReference>
<reference evidence="3" key="1">
    <citation type="submission" date="2016-02" db="EMBL/GenBank/DDBJ databases">
        <title>Halorhodospira halochloris DSM-1059 complete genome, version 2.</title>
        <authorList>
            <person name="Tsukatani Y."/>
        </authorList>
    </citation>
    <scope>NUCLEOTIDE SEQUENCE</scope>
    <source>
        <strain evidence="3">DSM 1059</strain>
    </source>
</reference>
<dbReference type="KEGG" id="hhk:HH1059_01990"/>
<keyword evidence="4" id="KW-1185">Reference proteome</keyword>
<organism evidence="3 4">
    <name type="scientific">Halorhodospira halochloris</name>
    <name type="common">Ectothiorhodospira halochloris</name>
    <dbReference type="NCBI Taxonomy" id="1052"/>
    <lineage>
        <taxon>Bacteria</taxon>
        <taxon>Pseudomonadati</taxon>
        <taxon>Pseudomonadota</taxon>
        <taxon>Gammaproteobacteria</taxon>
        <taxon>Chromatiales</taxon>
        <taxon>Ectothiorhodospiraceae</taxon>
        <taxon>Halorhodospira</taxon>
    </lineage>
</organism>
<dbReference type="EMBL" id="AP017372">
    <property type="protein sequence ID" value="BAU56874.1"/>
    <property type="molecule type" value="Genomic_DNA"/>
</dbReference>
<dbReference type="OrthoDB" id="9781892at2"/>
<dbReference type="Pfam" id="PF01075">
    <property type="entry name" value="Glyco_transf_9"/>
    <property type="match status" value="1"/>
</dbReference>
<sequence length="362" mass="39787">MKTTQHQHGNDSALNRLCLLRLSAIGDVTHVVPIVRTLQRYLPQCSLTWVIGKTEASLVGDIEGVEFIVVDKGDGLFGAAKGLKKSLAKRHFDVLLNMQASWRANILASVVNAPRKIGFDRQRARNGQQLFSNESVRGPQRVHVLDGFFQFVEALGIYERELRWDIPVSAAVQERVTGWLPAASPFLVISPCSSQRTRNFRNWSAQNYAAVAEYAYAEHGLELVLTGGQSALERDYAEAIRGSLASPVIDLVGKTSLKELYALLQRATLFIGPDSGPLHMANAAGAGVIGLYATSNPQRTGPYLHLDRVANRYPEAASEELGCSPEQLRWGVRVRSPDAMQRISVAEVCARIDELLGTRDKA</sequence>
<protein>
    <submittedName>
        <fullName evidence="3">ADP-heptose--lipooligosaccharide heptosyltransferase II</fullName>
    </submittedName>
</protein>
<dbReference type="InterPro" id="IPR002201">
    <property type="entry name" value="Glyco_trans_9"/>
</dbReference>
<dbReference type="CDD" id="cd03789">
    <property type="entry name" value="GT9_LPS_heptosyltransferase"/>
    <property type="match status" value="1"/>
</dbReference>
<proteinExistence type="predicted"/>
<keyword evidence="1" id="KW-0328">Glycosyltransferase</keyword>
<gene>
    <name evidence="3" type="primary">opsX</name>
    <name evidence="3" type="ORF">HH1059_01990</name>
</gene>
<evidence type="ECO:0000256" key="2">
    <source>
        <dbReference type="ARBA" id="ARBA00022679"/>
    </source>
</evidence>
<dbReference type="Proteomes" id="UP000218890">
    <property type="component" value="Chromosome"/>
</dbReference>
<evidence type="ECO:0000256" key="1">
    <source>
        <dbReference type="ARBA" id="ARBA00022676"/>
    </source>
</evidence>
<dbReference type="PANTHER" id="PTHR30160">
    <property type="entry name" value="TETRAACYLDISACCHARIDE 4'-KINASE-RELATED"/>
    <property type="match status" value="1"/>
</dbReference>